<keyword evidence="1" id="KW-1133">Transmembrane helix</keyword>
<reference evidence="3" key="1">
    <citation type="submission" date="2020-06" db="EMBL/GenBank/DDBJ databases">
        <authorList>
            <person name="Li T."/>
            <person name="Hu X."/>
            <person name="Zhang T."/>
            <person name="Song X."/>
            <person name="Zhang H."/>
            <person name="Dai N."/>
            <person name="Sheng W."/>
            <person name="Hou X."/>
            <person name="Wei L."/>
        </authorList>
    </citation>
    <scope>NUCLEOTIDE SEQUENCE</scope>
    <source>
        <strain evidence="3">KEN1</strain>
        <tissue evidence="3">Leaf</tissue>
    </source>
</reference>
<sequence length="476" mass="53963">MTDLLLFSYYRKSLRLIHIDFFLNITVKESHFHIHAVSHVPRTPACARVLAHGVVARSLGCGTHCGHEASASVCPGKQAFYASCEQRPLLFWARPMRTMGSVRNATWLILPVVICLSQRLSHACTPHVHSNGSPIPCFFPSKTYLYPYSYSSEVPETGTQILYGGLIKVLIGERLWIRRLWRLKKNSTWDLTELPASKRAIDSRWVYKVKLKQDGSVERYKAIIAKDVNNAFLHGYLDEEVYMVPPKGYNKAHGRLACRLKKSLYDLKQTSRQWNIELTSKLEVYSFKQSPNDHCLFTLHSHSSFVALIMCVDDVLLTSSSLDILTVVKRYLDDPFTIKDLGHAKYLLRRPAAQPVYSASSPATLGGYPSPSSLFEGNRSVFTTESSLQLTAFSDSDWASYLDIRHSVTGCCIFLGDSLVYWKTKNKPPSLAPLLKLNTRARDPQFVSCTGSTTFWVNLVFLWYLLSLFTMITRLL</sequence>
<organism evidence="3">
    <name type="scientific">Sesamum latifolium</name>
    <dbReference type="NCBI Taxonomy" id="2727402"/>
    <lineage>
        <taxon>Eukaryota</taxon>
        <taxon>Viridiplantae</taxon>
        <taxon>Streptophyta</taxon>
        <taxon>Embryophyta</taxon>
        <taxon>Tracheophyta</taxon>
        <taxon>Spermatophyta</taxon>
        <taxon>Magnoliopsida</taxon>
        <taxon>eudicotyledons</taxon>
        <taxon>Gunneridae</taxon>
        <taxon>Pentapetalae</taxon>
        <taxon>asterids</taxon>
        <taxon>lamiids</taxon>
        <taxon>Lamiales</taxon>
        <taxon>Pedaliaceae</taxon>
        <taxon>Sesamum</taxon>
    </lineage>
</organism>
<keyword evidence="1" id="KW-0472">Membrane</keyword>
<feature type="transmembrane region" description="Helical" evidence="1">
    <location>
        <begin position="455"/>
        <end position="475"/>
    </location>
</feature>
<accession>A0AAW2WRD9</accession>
<feature type="domain" description="Reverse transcriptase Ty1/copia-type" evidence="2">
    <location>
        <begin position="220"/>
        <end position="348"/>
    </location>
</feature>
<evidence type="ECO:0000259" key="2">
    <source>
        <dbReference type="Pfam" id="PF07727"/>
    </source>
</evidence>
<dbReference type="InterPro" id="IPR013103">
    <property type="entry name" value="RVT_2"/>
</dbReference>
<reference evidence="3" key="2">
    <citation type="journal article" date="2024" name="Plant">
        <title>Genomic evolution and insights into agronomic trait innovations of Sesamum species.</title>
        <authorList>
            <person name="Miao H."/>
            <person name="Wang L."/>
            <person name="Qu L."/>
            <person name="Liu H."/>
            <person name="Sun Y."/>
            <person name="Le M."/>
            <person name="Wang Q."/>
            <person name="Wei S."/>
            <person name="Zheng Y."/>
            <person name="Lin W."/>
            <person name="Duan Y."/>
            <person name="Cao H."/>
            <person name="Xiong S."/>
            <person name="Wang X."/>
            <person name="Wei L."/>
            <person name="Li C."/>
            <person name="Ma Q."/>
            <person name="Ju M."/>
            <person name="Zhao R."/>
            <person name="Li G."/>
            <person name="Mu C."/>
            <person name="Tian Q."/>
            <person name="Mei H."/>
            <person name="Zhang T."/>
            <person name="Gao T."/>
            <person name="Zhang H."/>
        </authorList>
    </citation>
    <scope>NUCLEOTIDE SEQUENCE</scope>
    <source>
        <strain evidence="3">KEN1</strain>
    </source>
</reference>
<evidence type="ECO:0000256" key="1">
    <source>
        <dbReference type="SAM" id="Phobius"/>
    </source>
</evidence>
<dbReference type="Pfam" id="PF07727">
    <property type="entry name" value="RVT_2"/>
    <property type="match status" value="1"/>
</dbReference>
<comment type="caution">
    <text evidence="3">The sequence shown here is derived from an EMBL/GenBank/DDBJ whole genome shotgun (WGS) entry which is preliminary data.</text>
</comment>
<gene>
    <name evidence="3" type="ORF">Slati_2130000</name>
</gene>
<proteinExistence type="predicted"/>
<dbReference type="AlphaFoldDB" id="A0AAW2WRD9"/>
<protein>
    <submittedName>
        <fullName evidence="3">Retrovirus-related Pol polyprotein from transposon TNT 1-94</fullName>
    </submittedName>
</protein>
<evidence type="ECO:0000313" key="3">
    <source>
        <dbReference type="EMBL" id="KAL0444073.1"/>
    </source>
</evidence>
<name>A0AAW2WRD9_9LAMI</name>
<dbReference type="EMBL" id="JACGWN010000007">
    <property type="protein sequence ID" value="KAL0444073.1"/>
    <property type="molecule type" value="Genomic_DNA"/>
</dbReference>
<keyword evidence="1" id="KW-0812">Transmembrane</keyword>